<comment type="caution">
    <text evidence="2">The sequence shown here is derived from an EMBL/GenBank/DDBJ whole genome shotgun (WGS) entry which is preliminary data.</text>
</comment>
<name>A0A9P6N2U1_9FUNG</name>
<protein>
    <recommendedName>
        <fullName evidence="1">Methyltransferase domain-containing protein</fullName>
    </recommendedName>
</protein>
<evidence type="ECO:0000259" key="1">
    <source>
        <dbReference type="Pfam" id="PF13649"/>
    </source>
</evidence>
<dbReference type="AlphaFoldDB" id="A0A9P6N2U1"/>
<accession>A0A9P6N2U1</accession>
<dbReference type="PANTHER" id="PTHR43591:SF24">
    <property type="entry name" value="2-METHOXY-6-POLYPRENYL-1,4-BENZOQUINOL METHYLASE, MITOCHONDRIAL"/>
    <property type="match status" value="1"/>
</dbReference>
<feature type="domain" description="Methyltransferase" evidence="1">
    <location>
        <begin position="19"/>
        <end position="110"/>
    </location>
</feature>
<organism evidence="2 3">
    <name type="scientific">Entomortierella chlamydospora</name>
    <dbReference type="NCBI Taxonomy" id="101097"/>
    <lineage>
        <taxon>Eukaryota</taxon>
        <taxon>Fungi</taxon>
        <taxon>Fungi incertae sedis</taxon>
        <taxon>Mucoromycota</taxon>
        <taxon>Mortierellomycotina</taxon>
        <taxon>Mortierellomycetes</taxon>
        <taxon>Mortierellales</taxon>
        <taxon>Mortierellaceae</taxon>
        <taxon>Entomortierella</taxon>
    </lineage>
</organism>
<dbReference type="GO" id="GO:0008168">
    <property type="term" value="F:methyltransferase activity"/>
    <property type="evidence" value="ECO:0007669"/>
    <property type="project" value="TreeGrafter"/>
</dbReference>
<dbReference type="Gene3D" id="3.40.50.150">
    <property type="entry name" value="Vaccinia Virus protein VP39"/>
    <property type="match status" value="1"/>
</dbReference>
<keyword evidence="3" id="KW-1185">Reference proteome</keyword>
<gene>
    <name evidence="2" type="ORF">BGZ80_011771</name>
</gene>
<evidence type="ECO:0000313" key="2">
    <source>
        <dbReference type="EMBL" id="KAG0022559.1"/>
    </source>
</evidence>
<dbReference type="PANTHER" id="PTHR43591">
    <property type="entry name" value="METHYLTRANSFERASE"/>
    <property type="match status" value="1"/>
</dbReference>
<sequence>MIMGGKNIHVPIPKDNGMVADLGCGPATWTMDMATELTSVNFVGVDISPIYPQAIHPRNCNFYKEDILNGISQPDKTFDVVYQRNVSIGFTAENWRRSIQEAYRLLKPGGWFESVESDVSVQEAGPFTNMCFENMRLSMAPRNIDPSIVRSLDRLMVSAGFVDVQVKEYCVPLGEWGGKMGQLWKQNVMSVLETVKPHLAKAGRITESQVSDMVQNMAKETQEYRSYQTIYVTLGRKPVS</sequence>
<dbReference type="Pfam" id="PF13649">
    <property type="entry name" value="Methyltransf_25"/>
    <property type="match status" value="1"/>
</dbReference>
<dbReference type="EMBL" id="JAAAID010000099">
    <property type="protein sequence ID" value="KAG0022559.1"/>
    <property type="molecule type" value="Genomic_DNA"/>
</dbReference>
<proteinExistence type="predicted"/>
<evidence type="ECO:0000313" key="3">
    <source>
        <dbReference type="Proteomes" id="UP000703661"/>
    </source>
</evidence>
<dbReference type="OrthoDB" id="2013972at2759"/>
<dbReference type="SUPFAM" id="SSF53335">
    <property type="entry name" value="S-adenosyl-L-methionine-dependent methyltransferases"/>
    <property type="match status" value="1"/>
</dbReference>
<reference evidence="2" key="1">
    <citation type="journal article" date="2020" name="Fungal Divers.">
        <title>Resolving the Mortierellaceae phylogeny through synthesis of multi-gene phylogenetics and phylogenomics.</title>
        <authorList>
            <person name="Vandepol N."/>
            <person name="Liber J."/>
            <person name="Desiro A."/>
            <person name="Na H."/>
            <person name="Kennedy M."/>
            <person name="Barry K."/>
            <person name="Grigoriev I.V."/>
            <person name="Miller A.N."/>
            <person name="O'Donnell K."/>
            <person name="Stajich J.E."/>
            <person name="Bonito G."/>
        </authorList>
    </citation>
    <scope>NUCLEOTIDE SEQUENCE</scope>
    <source>
        <strain evidence="2">NRRL 2769</strain>
    </source>
</reference>
<dbReference type="InterPro" id="IPR041698">
    <property type="entry name" value="Methyltransf_25"/>
</dbReference>
<dbReference type="CDD" id="cd02440">
    <property type="entry name" value="AdoMet_MTases"/>
    <property type="match status" value="1"/>
</dbReference>
<dbReference type="InterPro" id="IPR029063">
    <property type="entry name" value="SAM-dependent_MTases_sf"/>
</dbReference>
<dbReference type="Proteomes" id="UP000703661">
    <property type="component" value="Unassembled WGS sequence"/>
</dbReference>